<dbReference type="GO" id="GO:0005829">
    <property type="term" value="C:cytosol"/>
    <property type="evidence" value="ECO:0007669"/>
    <property type="project" value="TreeGrafter"/>
</dbReference>
<evidence type="ECO:0000256" key="8">
    <source>
        <dbReference type="ARBA" id="ARBA00029936"/>
    </source>
</evidence>
<comment type="similarity">
    <text evidence="1">Belongs to the class-I aminoacyl-tRNA synthetase family.</text>
</comment>
<accession>A0A5J5AWL2</accession>
<dbReference type="Gene3D" id="1.10.287.380">
    <property type="entry name" value="Valyl-tRNA synthetase, C-terminal domain"/>
    <property type="match status" value="1"/>
</dbReference>
<dbReference type="GO" id="GO:0005524">
    <property type="term" value="F:ATP binding"/>
    <property type="evidence" value="ECO:0007669"/>
    <property type="project" value="UniProtKB-KW"/>
</dbReference>
<dbReference type="EMBL" id="CM018041">
    <property type="protein sequence ID" value="KAA8533887.1"/>
    <property type="molecule type" value="Genomic_DNA"/>
</dbReference>
<proteinExistence type="inferred from homology"/>
<feature type="compositionally biased region" description="Gly residues" evidence="10">
    <location>
        <begin position="460"/>
        <end position="469"/>
    </location>
</feature>
<evidence type="ECO:0000256" key="3">
    <source>
        <dbReference type="ARBA" id="ARBA00022598"/>
    </source>
</evidence>
<dbReference type="EC" id="6.1.1.9" evidence="2"/>
<feature type="compositionally biased region" description="Polar residues" evidence="10">
    <location>
        <begin position="374"/>
        <end position="389"/>
    </location>
</feature>
<organism evidence="12 13">
    <name type="scientific">Nyssa sinensis</name>
    <dbReference type="NCBI Taxonomy" id="561372"/>
    <lineage>
        <taxon>Eukaryota</taxon>
        <taxon>Viridiplantae</taxon>
        <taxon>Streptophyta</taxon>
        <taxon>Embryophyta</taxon>
        <taxon>Tracheophyta</taxon>
        <taxon>Spermatophyta</taxon>
        <taxon>Magnoliopsida</taxon>
        <taxon>eudicotyledons</taxon>
        <taxon>Gunneridae</taxon>
        <taxon>Pentapetalae</taxon>
        <taxon>asterids</taxon>
        <taxon>Cornales</taxon>
        <taxon>Nyssaceae</taxon>
        <taxon>Nyssa</taxon>
    </lineage>
</organism>
<feature type="region of interest" description="Disordered" evidence="10">
    <location>
        <begin position="313"/>
        <end position="489"/>
    </location>
</feature>
<dbReference type="InterPro" id="IPR037118">
    <property type="entry name" value="Val-tRNA_synth_C_sf"/>
</dbReference>
<name>A0A5J5AWL2_9ASTE</name>
<evidence type="ECO:0000313" key="12">
    <source>
        <dbReference type="EMBL" id="KAA8533887.1"/>
    </source>
</evidence>
<evidence type="ECO:0000256" key="10">
    <source>
        <dbReference type="SAM" id="MobiDB-lite"/>
    </source>
</evidence>
<sequence>MSSQMQPVQCIHGGSSNCVMCLLKQSSLTLPIVIQHLHLLGAFAQDTLWLCLDNGLRLLHPFMPFVTEELWQRLPPARDCMRKESIMISKYPSLIECWTNENVEYEMDMVESAVKSLRSLRSLMPAKERHERRAAFALCRNEAVAEIIKSRELEILTLATLSSLKVLSENDAAPAGCAVSVVNEAISVYLKLRGTLNAEVEREKLKKKMEDIQKQRDSLTGMMNASGYQEKVPLHIHEENIAKLSTLMQELLSFEQASQHLEREIAAEALSTFMDSQSHLVPSSENPVENSTENLPQSLDSYYKNPRETIAPYEQYPSQTIDSRGQSQSGTLGSYEEHQSERNLCSYDQNPRENPGSNYQNQDSMSKPLGLDENSGQSNYQKQETSNLENGHLRTADKASDGTQIDTPSKPEIHKSLLSGNGLTNTHSGTDKDYSGGEEETTSRRRRRSRWDPPPTESNEGGGSDGGSAGKRKRKSRWADDEPKPVIQLPDFMKDFTGGIEFDPEIQALNSRLLEISRKLHSGLPLDDRPEGARSPSPEPDI</sequence>
<dbReference type="Proteomes" id="UP000325577">
    <property type="component" value="Linkage Group LG18"/>
</dbReference>
<feature type="domain" description="Methionyl/Valyl/Leucyl/Isoleucyl-tRNA synthetase anticodon-binding" evidence="11">
    <location>
        <begin position="44"/>
        <end position="125"/>
    </location>
</feature>
<dbReference type="SUPFAM" id="SSF47323">
    <property type="entry name" value="Anticodon-binding domain of a subclass of class I aminoacyl-tRNA synthetases"/>
    <property type="match status" value="1"/>
</dbReference>
<feature type="compositionally biased region" description="Basic and acidic residues" evidence="10">
    <location>
        <begin position="391"/>
        <end position="400"/>
    </location>
</feature>
<dbReference type="Gene3D" id="1.10.730.10">
    <property type="entry name" value="Isoleucyl-tRNA Synthetase, Domain 1"/>
    <property type="match status" value="1"/>
</dbReference>
<feature type="compositionally biased region" description="Polar residues" evidence="10">
    <location>
        <begin position="316"/>
        <end position="332"/>
    </location>
</feature>
<dbReference type="InterPro" id="IPR002303">
    <property type="entry name" value="Valyl-tRNA_ligase"/>
</dbReference>
<dbReference type="PANTHER" id="PTHR11946:SF109">
    <property type="entry name" value="VALINE--TRNA LIGASE"/>
    <property type="match status" value="1"/>
</dbReference>
<feature type="coiled-coil region" evidence="9">
    <location>
        <begin position="195"/>
        <end position="264"/>
    </location>
</feature>
<dbReference type="InterPro" id="IPR013155">
    <property type="entry name" value="M/V/L/I-tRNA-synth_anticd-bd"/>
</dbReference>
<protein>
    <recommendedName>
        <fullName evidence="2">valine--tRNA ligase</fullName>
        <ecNumber evidence="2">6.1.1.9</ecNumber>
    </recommendedName>
    <alternativeName>
        <fullName evidence="8">Valyl-tRNA synthetase</fullName>
    </alternativeName>
</protein>
<evidence type="ECO:0000256" key="6">
    <source>
        <dbReference type="ARBA" id="ARBA00022917"/>
    </source>
</evidence>
<feature type="region of interest" description="Disordered" evidence="10">
    <location>
        <begin position="521"/>
        <end position="542"/>
    </location>
</feature>
<evidence type="ECO:0000313" key="13">
    <source>
        <dbReference type="Proteomes" id="UP000325577"/>
    </source>
</evidence>
<dbReference type="Pfam" id="PF08264">
    <property type="entry name" value="Anticodon_1"/>
    <property type="match status" value="1"/>
</dbReference>
<feature type="compositionally biased region" description="Polar residues" evidence="10">
    <location>
        <begin position="418"/>
        <end position="428"/>
    </location>
</feature>
<dbReference type="GO" id="GO:0006438">
    <property type="term" value="P:valyl-tRNA aminoacylation"/>
    <property type="evidence" value="ECO:0007669"/>
    <property type="project" value="InterPro"/>
</dbReference>
<dbReference type="InterPro" id="IPR009080">
    <property type="entry name" value="tRNAsynth_Ia_anticodon-bd"/>
</dbReference>
<evidence type="ECO:0000256" key="7">
    <source>
        <dbReference type="ARBA" id="ARBA00023146"/>
    </source>
</evidence>
<evidence type="ECO:0000256" key="4">
    <source>
        <dbReference type="ARBA" id="ARBA00022741"/>
    </source>
</evidence>
<dbReference type="PANTHER" id="PTHR11946">
    <property type="entry name" value="VALYL-TRNA SYNTHETASES"/>
    <property type="match status" value="1"/>
</dbReference>
<reference evidence="12 13" key="1">
    <citation type="submission" date="2019-09" db="EMBL/GenBank/DDBJ databases">
        <title>A chromosome-level genome assembly of the Chinese tupelo Nyssa sinensis.</title>
        <authorList>
            <person name="Yang X."/>
            <person name="Kang M."/>
            <person name="Yang Y."/>
            <person name="Xiong H."/>
            <person name="Wang M."/>
            <person name="Zhang Z."/>
            <person name="Wang Z."/>
            <person name="Wu H."/>
            <person name="Ma T."/>
            <person name="Liu J."/>
            <person name="Xi Z."/>
        </authorList>
    </citation>
    <scope>NUCLEOTIDE SEQUENCE [LARGE SCALE GENOMIC DNA]</scope>
    <source>
        <strain evidence="12">J267</strain>
        <tissue evidence="12">Leaf</tissue>
    </source>
</reference>
<feature type="compositionally biased region" description="Polar residues" evidence="10">
    <location>
        <begin position="355"/>
        <end position="365"/>
    </location>
</feature>
<dbReference type="AlphaFoldDB" id="A0A5J5AWL2"/>
<dbReference type="GO" id="GO:0004832">
    <property type="term" value="F:valine-tRNA ligase activity"/>
    <property type="evidence" value="ECO:0007669"/>
    <property type="project" value="UniProtKB-EC"/>
</dbReference>
<keyword evidence="9" id="KW-0175">Coiled coil</keyword>
<keyword evidence="13" id="KW-1185">Reference proteome</keyword>
<keyword evidence="3" id="KW-0436">Ligase</keyword>
<feature type="region of interest" description="Disordered" evidence="10">
    <location>
        <begin position="276"/>
        <end position="300"/>
    </location>
</feature>
<evidence type="ECO:0000256" key="1">
    <source>
        <dbReference type="ARBA" id="ARBA00005594"/>
    </source>
</evidence>
<evidence type="ECO:0000256" key="5">
    <source>
        <dbReference type="ARBA" id="ARBA00022840"/>
    </source>
</evidence>
<evidence type="ECO:0000259" key="11">
    <source>
        <dbReference type="Pfam" id="PF08264"/>
    </source>
</evidence>
<dbReference type="OrthoDB" id="1742446at2759"/>
<evidence type="ECO:0000256" key="2">
    <source>
        <dbReference type="ARBA" id="ARBA00013169"/>
    </source>
</evidence>
<gene>
    <name evidence="12" type="ORF">F0562_031404</name>
</gene>
<evidence type="ECO:0000256" key="9">
    <source>
        <dbReference type="SAM" id="Coils"/>
    </source>
</evidence>
<keyword evidence="4" id="KW-0547">Nucleotide-binding</keyword>
<keyword evidence="6" id="KW-0648">Protein biosynthesis</keyword>
<keyword evidence="7" id="KW-0030">Aminoacyl-tRNA synthetase</keyword>
<keyword evidence="5" id="KW-0067">ATP-binding</keyword>